<accession>A0A941DLM1</accession>
<dbReference type="InterPro" id="IPR015867">
    <property type="entry name" value="N-reg_PII/ATP_PRibTrfase_C"/>
</dbReference>
<keyword evidence="2" id="KW-1185">Reference proteome</keyword>
<organism evidence="1 2">
    <name type="scientific">Undibacterium luofuense</name>
    <dbReference type="NCBI Taxonomy" id="2828733"/>
    <lineage>
        <taxon>Bacteria</taxon>
        <taxon>Pseudomonadati</taxon>
        <taxon>Pseudomonadota</taxon>
        <taxon>Betaproteobacteria</taxon>
        <taxon>Burkholderiales</taxon>
        <taxon>Oxalobacteraceae</taxon>
        <taxon>Undibacterium</taxon>
    </lineage>
</organism>
<evidence type="ECO:0000313" key="1">
    <source>
        <dbReference type="EMBL" id="MBR7782294.1"/>
    </source>
</evidence>
<dbReference type="InterPro" id="IPR021634">
    <property type="entry name" value="DUF3240"/>
</dbReference>
<comment type="caution">
    <text evidence="1">The sequence shown here is derived from an EMBL/GenBank/DDBJ whole genome shotgun (WGS) entry which is preliminary data.</text>
</comment>
<dbReference type="Pfam" id="PF11582">
    <property type="entry name" value="DUF3240"/>
    <property type="match status" value="1"/>
</dbReference>
<proteinExistence type="predicted"/>
<name>A0A941DLM1_9BURK</name>
<dbReference type="RefSeq" id="WP_212687626.1">
    <property type="nucleotide sequence ID" value="NZ_JAGSPN010000005.1"/>
</dbReference>
<dbReference type="AlphaFoldDB" id="A0A941DLM1"/>
<evidence type="ECO:0000313" key="2">
    <source>
        <dbReference type="Proteomes" id="UP000680067"/>
    </source>
</evidence>
<protein>
    <submittedName>
        <fullName evidence="1">DUF3240 family protein</fullName>
    </submittedName>
</protein>
<dbReference type="Proteomes" id="UP000680067">
    <property type="component" value="Unassembled WGS sequence"/>
</dbReference>
<reference evidence="1" key="1">
    <citation type="submission" date="2021-04" db="EMBL/GenBank/DDBJ databases">
        <title>novel species isolated from subtropical streams in China.</title>
        <authorList>
            <person name="Lu H."/>
        </authorList>
    </citation>
    <scope>NUCLEOTIDE SEQUENCE</scope>
    <source>
        <strain evidence="1">LFS511W</strain>
    </source>
</reference>
<sequence>MTSSISSASPSALLCLSVPVALDDEIADFLRSHSALISGFTSVSANGMGPNSIFGSVMEQVQGKSRRQLFMSEAPIAQIDSVLTLLNDNYRGADIHFWVTPVLKSGSLR</sequence>
<dbReference type="EMBL" id="JAGSPN010000005">
    <property type="protein sequence ID" value="MBR7782294.1"/>
    <property type="molecule type" value="Genomic_DNA"/>
</dbReference>
<dbReference type="Gene3D" id="3.30.70.120">
    <property type="match status" value="1"/>
</dbReference>
<gene>
    <name evidence="1" type="ORF">KDM89_09080</name>
</gene>